<dbReference type="EC" id="2.4.2.-" evidence="1"/>
<evidence type="ECO:0000259" key="2">
    <source>
        <dbReference type="PROSITE" id="PS51059"/>
    </source>
</evidence>
<dbReference type="PROSITE" id="PS51059">
    <property type="entry name" value="PARP_CATALYTIC"/>
    <property type="match status" value="1"/>
</dbReference>
<evidence type="ECO:0000256" key="1">
    <source>
        <dbReference type="RuleBase" id="RU362114"/>
    </source>
</evidence>
<name>A0A812HUE7_9DINO</name>
<keyword evidence="4" id="KW-1185">Reference proteome</keyword>
<feature type="domain" description="PARP catalytic" evidence="2">
    <location>
        <begin position="1"/>
        <end position="183"/>
    </location>
</feature>
<protein>
    <recommendedName>
        <fullName evidence="1">Poly [ADP-ribose] polymerase</fullName>
        <shortName evidence="1">PARP</shortName>
        <ecNumber evidence="1">2.4.2.-</ecNumber>
    </recommendedName>
</protein>
<dbReference type="EMBL" id="CAJNDS010000112">
    <property type="protein sequence ID" value="CAE6960672.1"/>
    <property type="molecule type" value="Genomic_DNA"/>
</dbReference>
<gene>
    <name evidence="3" type="primary">Tiparp</name>
    <name evidence="3" type="ORF">SNAT2548_LOCUS1934</name>
</gene>
<evidence type="ECO:0000313" key="3">
    <source>
        <dbReference type="EMBL" id="CAE6960672.1"/>
    </source>
</evidence>
<keyword evidence="1" id="KW-0328">Glycosyltransferase</keyword>
<evidence type="ECO:0000313" key="4">
    <source>
        <dbReference type="Proteomes" id="UP000604046"/>
    </source>
</evidence>
<dbReference type="SUPFAM" id="SSF56399">
    <property type="entry name" value="ADP-ribosylation"/>
    <property type="match status" value="1"/>
</dbReference>
<dbReference type="AlphaFoldDB" id="A0A812HUE7"/>
<dbReference type="Gene3D" id="3.90.228.10">
    <property type="match status" value="1"/>
</dbReference>
<organism evidence="3 4">
    <name type="scientific">Symbiodinium natans</name>
    <dbReference type="NCBI Taxonomy" id="878477"/>
    <lineage>
        <taxon>Eukaryota</taxon>
        <taxon>Sar</taxon>
        <taxon>Alveolata</taxon>
        <taxon>Dinophyceae</taxon>
        <taxon>Suessiales</taxon>
        <taxon>Symbiodiniaceae</taxon>
        <taxon>Symbiodinium</taxon>
    </lineage>
</organism>
<keyword evidence="1" id="KW-0520">NAD</keyword>
<sequence length="183" mass="20732">MRVHEQLVVGTWGREMRQAPRTLLGRRTTHVVQPFLSKTWGYRESDLSAKELNLKANELWLFHGTRESAAESITENEFQLKMAGTNRGTMFGPGIYMADAVRRALSCYEERRIPADLDGPGIRILCRCTMGRAIKQFEGGRECMKACHAGGFHSVKGLRAYNAPWRHTAEELQAPEDPKFPNP</sequence>
<accession>A0A812HUE7</accession>
<dbReference type="InterPro" id="IPR012317">
    <property type="entry name" value="Poly(ADP-ribose)pol_cat_dom"/>
</dbReference>
<comment type="caution">
    <text evidence="3">The sequence shown here is derived from an EMBL/GenBank/DDBJ whole genome shotgun (WGS) entry which is preliminary data.</text>
</comment>
<dbReference type="Pfam" id="PF00644">
    <property type="entry name" value="PARP"/>
    <property type="match status" value="1"/>
</dbReference>
<dbReference type="GO" id="GO:0003950">
    <property type="term" value="F:NAD+ poly-ADP-ribosyltransferase activity"/>
    <property type="evidence" value="ECO:0007669"/>
    <property type="project" value="UniProtKB-UniRule"/>
</dbReference>
<proteinExistence type="predicted"/>
<dbReference type="OrthoDB" id="2017365at2759"/>
<keyword evidence="1" id="KW-0808">Transferase</keyword>
<reference evidence="3" key="1">
    <citation type="submission" date="2021-02" db="EMBL/GenBank/DDBJ databases">
        <authorList>
            <person name="Dougan E. K."/>
            <person name="Rhodes N."/>
            <person name="Thang M."/>
            <person name="Chan C."/>
        </authorList>
    </citation>
    <scope>NUCLEOTIDE SEQUENCE</scope>
</reference>
<dbReference type="Proteomes" id="UP000604046">
    <property type="component" value="Unassembled WGS sequence"/>
</dbReference>